<dbReference type="RefSeq" id="WP_168836154.1">
    <property type="nucleotide sequence ID" value="NZ_JABAIK010000007.1"/>
</dbReference>
<dbReference type="InterPro" id="IPR012337">
    <property type="entry name" value="RNaseH-like_sf"/>
</dbReference>
<feature type="domain" description="Exonuclease" evidence="4">
    <location>
        <begin position="52"/>
        <end position="233"/>
    </location>
</feature>
<dbReference type="SMART" id="SM00479">
    <property type="entry name" value="EXOIII"/>
    <property type="match status" value="1"/>
</dbReference>
<dbReference type="InterPro" id="IPR013520">
    <property type="entry name" value="Ribonucl_H"/>
</dbReference>
<keyword evidence="6" id="KW-1185">Reference proteome</keyword>
<evidence type="ECO:0000313" key="6">
    <source>
        <dbReference type="Proteomes" id="UP000535589"/>
    </source>
</evidence>
<dbReference type="GO" id="GO:0005829">
    <property type="term" value="C:cytosol"/>
    <property type="evidence" value="ECO:0007669"/>
    <property type="project" value="TreeGrafter"/>
</dbReference>
<sequence>MSLKTAARFNNSGVANWPERFADLASKAQDPRLIDYYQQGVVSGDTPLSEVPFVALDFETTGLDSQNDAILTIGLVPFSLQRIRCKESAHWVINPHREMNEESVIIHGITDSDVKQAPDLNIVLEEVLNALAGKVVVVHYKKIEREFIHQALLVRLAEGIEFPVIDTLDLEAFVQREQCKGWLNWLKGKKPGSVRLAHARERYGLPAYAPHHALTDALATAELWQAQVAYHFEPSMPIKLLWQ</sequence>
<dbReference type="PANTHER" id="PTHR30231:SF4">
    <property type="entry name" value="PROTEIN NEN2"/>
    <property type="match status" value="1"/>
</dbReference>
<evidence type="ECO:0000259" key="4">
    <source>
        <dbReference type="SMART" id="SM00479"/>
    </source>
</evidence>
<dbReference type="NCBIfam" id="NF006602">
    <property type="entry name" value="PRK09146.1"/>
    <property type="match status" value="1"/>
</dbReference>
<gene>
    <name evidence="5" type="ORF">HGP28_09200</name>
</gene>
<dbReference type="EMBL" id="JABAIK010000007">
    <property type="protein sequence ID" value="NLS13064.1"/>
    <property type="molecule type" value="Genomic_DNA"/>
</dbReference>
<keyword evidence="1" id="KW-0540">Nuclease</keyword>
<accession>A0A7X8TQU1</accession>
<dbReference type="AlphaFoldDB" id="A0A7X8TQU1"/>
<keyword evidence="2" id="KW-0378">Hydrolase</keyword>
<keyword evidence="3 5" id="KW-0269">Exonuclease</keyword>
<dbReference type="Pfam" id="PF00929">
    <property type="entry name" value="RNase_T"/>
    <property type="match status" value="1"/>
</dbReference>
<dbReference type="Gene3D" id="3.30.420.10">
    <property type="entry name" value="Ribonuclease H-like superfamily/Ribonuclease H"/>
    <property type="match status" value="1"/>
</dbReference>
<evidence type="ECO:0000256" key="2">
    <source>
        <dbReference type="ARBA" id="ARBA00022801"/>
    </source>
</evidence>
<organism evidence="5 6">
    <name type="scientific">Vibrio agarilyticus</name>
    <dbReference type="NCBI Taxonomy" id="2726741"/>
    <lineage>
        <taxon>Bacteria</taxon>
        <taxon>Pseudomonadati</taxon>
        <taxon>Pseudomonadota</taxon>
        <taxon>Gammaproteobacteria</taxon>
        <taxon>Vibrionales</taxon>
        <taxon>Vibrionaceae</taxon>
        <taxon>Vibrio</taxon>
    </lineage>
</organism>
<dbReference type="GO" id="GO:0003676">
    <property type="term" value="F:nucleic acid binding"/>
    <property type="evidence" value="ECO:0007669"/>
    <property type="project" value="InterPro"/>
</dbReference>
<dbReference type="CDD" id="cd06127">
    <property type="entry name" value="DEDDh"/>
    <property type="match status" value="1"/>
</dbReference>
<dbReference type="GO" id="GO:0008408">
    <property type="term" value="F:3'-5' exonuclease activity"/>
    <property type="evidence" value="ECO:0007669"/>
    <property type="project" value="TreeGrafter"/>
</dbReference>
<dbReference type="GO" id="GO:0006259">
    <property type="term" value="P:DNA metabolic process"/>
    <property type="evidence" value="ECO:0007669"/>
    <property type="project" value="UniProtKB-ARBA"/>
</dbReference>
<dbReference type="SUPFAM" id="SSF53098">
    <property type="entry name" value="Ribonuclease H-like"/>
    <property type="match status" value="1"/>
</dbReference>
<name>A0A7X8TQU1_9VIBR</name>
<evidence type="ECO:0000256" key="1">
    <source>
        <dbReference type="ARBA" id="ARBA00022722"/>
    </source>
</evidence>
<evidence type="ECO:0000256" key="3">
    <source>
        <dbReference type="ARBA" id="ARBA00022839"/>
    </source>
</evidence>
<comment type="caution">
    <text evidence="5">The sequence shown here is derived from an EMBL/GenBank/DDBJ whole genome shotgun (WGS) entry which is preliminary data.</text>
</comment>
<dbReference type="PANTHER" id="PTHR30231">
    <property type="entry name" value="DNA POLYMERASE III SUBUNIT EPSILON"/>
    <property type="match status" value="1"/>
</dbReference>
<dbReference type="InterPro" id="IPR036397">
    <property type="entry name" value="RNaseH_sf"/>
</dbReference>
<proteinExistence type="predicted"/>
<reference evidence="5 6" key="1">
    <citation type="submission" date="2020-04" db="EMBL/GenBank/DDBJ databases">
        <title>Vibrio sp. SM6, a novel species isolated from seawater.</title>
        <authorList>
            <person name="Wang X."/>
        </authorList>
    </citation>
    <scope>NUCLEOTIDE SEQUENCE [LARGE SCALE GENOMIC DNA]</scope>
    <source>
        <strain evidence="5 6">SM6</strain>
    </source>
</reference>
<dbReference type="Proteomes" id="UP000535589">
    <property type="component" value="Unassembled WGS sequence"/>
</dbReference>
<protein>
    <submittedName>
        <fullName evidence="5">3'-5' exonuclease</fullName>
    </submittedName>
</protein>
<evidence type="ECO:0000313" key="5">
    <source>
        <dbReference type="EMBL" id="NLS13064.1"/>
    </source>
</evidence>